<evidence type="ECO:0000313" key="2">
    <source>
        <dbReference type="EMBL" id="EYC29048.1"/>
    </source>
</evidence>
<dbReference type="EMBL" id="JARK01001343">
    <property type="protein sequence ID" value="EYC29048.1"/>
    <property type="molecule type" value="Genomic_DNA"/>
</dbReference>
<comment type="caution">
    <text evidence="2">The sequence shown here is derived from an EMBL/GenBank/DDBJ whole genome shotgun (WGS) entry which is preliminary data.</text>
</comment>
<organism evidence="2 3">
    <name type="scientific">Ancylostoma ceylanicum</name>
    <dbReference type="NCBI Taxonomy" id="53326"/>
    <lineage>
        <taxon>Eukaryota</taxon>
        <taxon>Metazoa</taxon>
        <taxon>Ecdysozoa</taxon>
        <taxon>Nematoda</taxon>
        <taxon>Chromadorea</taxon>
        <taxon>Rhabditida</taxon>
        <taxon>Rhabditina</taxon>
        <taxon>Rhabditomorpha</taxon>
        <taxon>Strongyloidea</taxon>
        <taxon>Ancylostomatidae</taxon>
        <taxon>Ancylostomatinae</taxon>
        <taxon>Ancylostoma</taxon>
    </lineage>
</organism>
<keyword evidence="3" id="KW-1185">Reference proteome</keyword>
<accession>A0A016VQP9</accession>
<protein>
    <submittedName>
        <fullName evidence="2">Uncharacterized protein</fullName>
    </submittedName>
</protein>
<dbReference type="Proteomes" id="UP000024635">
    <property type="component" value="Unassembled WGS sequence"/>
</dbReference>
<dbReference type="AlphaFoldDB" id="A0A016VQP9"/>
<name>A0A016VQP9_9BILA</name>
<evidence type="ECO:0000313" key="3">
    <source>
        <dbReference type="Proteomes" id="UP000024635"/>
    </source>
</evidence>
<reference evidence="3" key="1">
    <citation type="journal article" date="2015" name="Nat. Genet.">
        <title>The genome and transcriptome of the zoonotic hookworm Ancylostoma ceylanicum identify infection-specific gene families.</title>
        <authorList>
            <person name="Schwarz E.M."/>
            <person name="Hu Y."/>
            <person name="Antoshechkin I."/>
            <person name="Miller M.M."/>
            <person name="Sternberg P.W."/>
            <person name="Aroian R.V."/>
        </authorList>
    </citation>
    <scope>NUCLEOTIDE SEQUENCE</scope>
    <source>
        <strain evidence="3">HY135</strain>
    </source>
</reference>
<feature type="region of interest" description="Disordered" evidence="1">
    <location>
        <begin position="69"/>
        <end position="98"/>
    </location>
</feature>
<gene>
    <name evidence="2" type="primary">Acey_s0007.g3560</name>
    <name evidence="2" type="ORF">Y032_0007g3560</name>
</gene>
<sequence length="115" mass="13192">MGRLQLRSAAIVPDYLFRTTKTIGQTQTPLRNYCCELQVVFFSSHFNKMCSFWVACERTACRDAWRPAGGAPVANQRSIDRQQDAARNGGRSARTPPRNEYTIRHFYLLTISNNF</sequence>
<proteinExistence type="predicted"/>
<evidence type="ECO:0000256" key="1">
    <source>
        <dbReference type="SAM" id="MobiDB-lite"/>
    </source>
</evidence>